<dbReference type="EMBL" id="CADCUK010000131">
    <property type="protein sequence ID" value="CAA9378773.1"/>
    <property type="molecule type" value="Genomic_DNA"/>
</dbReference>
<feature type="compositionally biased region" description="Low complexity" evidence="1">
    <location>
        <begin position="54"/>
        <end position="74"/>
    </location>
</feature>
<organism evidence="2">
    <name type="scientific">uncultured Nocardioidaceae bacterium</name>
    <dbReference type="NCBI Taxonomy" id="253824"/>
    <lineage>
        <taxon>Bacteria</taxon>
        <taxon>Bacillati</taxon>
        <taxon>Actinomycetota</taxon>
        <taxon>Actinomycetes</taxon>
        <taxon>Propionibacteriales</taxon>
        <taxon>Nocardioidaceae</taxon>
        <taxon>environmental samples</taxon>
    </lineage>
</organism>
<feature type="compositionally biased region" description="Gly residues" evidence="1">
    <location>
        <begin position="1"/>
        <end position="11"/>
    </location>
</feature>
<evidence type="ECO:0000313" key="2">
    <source>
        <dbReference type="EMBL" id="CAA9378773.1"/>
    </source>
</evidence>
<sequence length="108" mass="11198">AGRGGPAGRGMGTRAPRPRPGPHGGAQPDEPARPPPRRRATGCLRGPRHRAVGVRRAGGAAAGGHAVRAVPRPLAARDARDQRHDDEPGLPARGARVRRAAPRPPRPA</sequence>
<gene>
    <name evidence="2" type="ORF">AVDCRST_MAG47-1976</name>
</gene>
<reference evidence="2" key="1">
    <citation type="submission" date="2020-02" db="EMBL/GenBank/DDBJ databases">
        <authorList>
            <person name="Meier V. D."/>
        </authorList>
    </citation>
    <scope>NUCLEOTIDE SEQUENCE</scope>
    <source>
        <strain evidence="2">AVDCRST_MAG47</strain>
    </source>
</reference>
<feature type="region of interest" description="Disordered" evidence="1">
    <location>
        <begin position="1"/>
        <end position="108"/>
    </location>
</feature>
<accession>A0A6J4N889</accession>
<proteinExistence type="predicted"/>
<feature type="compositionally biased region" description="Basic residues" evidence="1">
    <location>
        <begin position="35"/>
        <end position="53"/>
    </location>
</feature>
<feature type="compositionally biased region" description="Basic and acidic residues" evidence="1">
    <location>
        <begin position="75"/>
        <end position="87"/>
    </location>
</feature>
<name>A0A6J4N889_9ACTN</name>
<evidence type="ECO:0000256" key="1">
    <source>
        <dbReference type="SAM" id="MobiDB-lite"/>
    </source>
</evidence>
<feature type="non-terminal residue" evidence="2">
    <location>
        <position position="1"/>
    </location>
</feature>
<feature type="non-terminal residue" evidence="2">
    <location>
        <position position="108"/>
    </location>
</feature>
<dbReference type="AlphaFoldDB" id="A0A6J4N889"/>
<protein>
    <submittedName>
        <fullName evidence="2">Transcriptional regulator, MarR family</fullName>
    </submittedName>
</protein>